<dbReference type="InterPro" id="IPR000772">
    <property type="entry name" value="Ricin_B_lectin"/>
</dbReference>
<protein>
    <recommendedName>
        <fullName evidence="16">Polypeptide N-acetylgalactosaminyltransferase</fullName>
        <ecNumber evidence="16">2.4.1.-</ecNumber>
    </recommendedName>
    <alternativeName>
        <fullName evidence="16">Protein-UDP acetylgalactosaminyltransferase</fullName>
    </alternativeName>
</protein>
<evidence type="ECO:0000256" key="7">
    <source>
        <dbReference type="ARBA" id="ARBA00022692"/>
    </source>
</evidence>
<keyword evidence="6 16" id="KW-0808">Transferase</keyword>
<dbReference type="PROSITE" id="PS50231">
    <property type="entry name" value="RICIN_B_LECTIN"/>
    <property type="match status" value="1"/>
</dbReference>
<name>A0AAW1D6C1_9HEMI</name>
<evidence type="ECO:0000256" key="4">
    <source>
        <dbReference type="ARBA" id="ARBA00005680"/>
    </source>
</evidence>
<keyword evidence="19" id="KW-1185">Reference proteome</keyword>
<reference evidence="18 19" key="1">
    <citation type="submission" date="2022-12" db="EMBL/GenBank/DDBJ databases">
        <title>Chromosome-level genome assembly of true bugs.</title>
        <authorList>
            <person name="Ma L."/>
            <person name="Li H."/>
        </authorList>
    </citation>
    <scope>NUCLEOTIDE SEQUENCE [LARGE SCALE GENOMIC DNA]</scope>
    <source>
        <strain evidence="18">Lab_2022b</strain>
    </source>
</reference>
<comment type="cofactor">
    <cofactor evidence="1 16">
        <name>Mn(2+)</name>
        <dbReference type="ChEBI" id="CHEBI:29035"/>
    </cofactor>
</comment>
<keyword evidence="13 16" id="KW-0472">Membrane</keyword>
<keyword evidence="12 16" id="KW-0333">Golgi apparatus</keyword>
<dbReference type="SUPFAM" id="SSF53448">
    <property type="entry name" value="Nucleotide-diphospho-sugar transferases"/>
    <property type="match status" value="1"/>
</dbReference>
<keyword evidence="5 16" id="KW-0328">Glycosyltransferase</keyword>
<keyword evidence="8" id="KW-0479">Metal-binding</keyword>
<dbReference type="Proteomes" id="UP001461498">
    <property type="component" value="Unassembled WGS sequence"/>
</dbReference>
<keyword evidence="10" id="KW-0735">Signal-anchor</keyword>
<gene>
    <name evidence="18" type="ORF">O3M35_009624</name>
</gene>
<evidence type="ECO:0000313" key="19">
    <source>
        <dbReference type="Proteomes" id="UP001461498"/>
    </source>
</evidence>
<dbReference type="PANTHER" id="PTHR11675:SF118">
    <property type="entry name" value="POLYPEPTIDE N-ACETYLGALACTOSAMINYLTRANSFERASE 3"/>
    <property type="match status" value="1"/>
</dbReference>
<evidence type="ECO:0000256" key="13">
    <source>
        <dbReference type="ARBA" id="ARBA00023136"/>
    </source>
</evidence>
<evidence type="ECO:0000256" key="15">
    <source>
        <dbReference type="ARBA" id="ARBA00023211"/>
    </source>
</evidence>
<feature type="domain" description="Ricin B lectin" evidence="17">
    <location>
        <begin position="470"/>
        <end position="610"/>
    </location>
</feature>
<proteinExistence type="inferred from homology"/>
<evidence type="ECO:0000256" key="14">
    <source>
        <dbReference type="ARBA" id="ARBA00023157"/>
    </source>
</evidence>
<dbReference type="InterPro" id="IPR045885">
    <property type="entry name" value="GalNAc-T"/>
</dbReference>
<evidence type="ECO:0000256" key="12">
    <source>
        <dbReference type="ARBA" id="ARBA00023034"/>
    </source>
</evidence>
<dbReference type="Pfam" id="PF00535">
    <property type="entry name" value="Glycos_transf_2"/>
    <property type="match status" value="1"/>
</dbReference>
<evidence type="ECO:0000313" key="18">
    <source>
        <dbReference type="EMBL" id="KAK9505613.1"/>
    </source>
</evidence>
<comment type="similarity">
    <text evidence="4 16">Belongs to the glycosyltransferase 2 family. GalNAc-T subfamily.</text>
</comment>
<dbReference type="SUPFAM" id="SSF50370">
    <property type="entry name" value="Ricin B-like lectins"/>
    <property type="match status" value="1"/>
</dbReference>
<dbReference type="PANTHER" id="PTHR11675">
    <property type="entry name" value="N-ACETYLGALACTOSAMINYLTRANSFERASE"/>
    <property type="match status" value="1"/>
</dbReference>
<evidence type="ECO:0000256" key="16">
    <source>
        <dbReference type="RuleBase" id="RU361242"/>
    </source>
</evidence>
<evidence type="ECO:0000256" key="3">
    <source>
        <dbReference type="ARBA" id="ARBA00004922"/>
    </source>
</evidence>
<dbReference type="GO" id="GO:0004653">
    <property type="term" value="F:polypeptide N-acetylgalactosaminyltransferase activity"/>
    <property type="evidence" value="ECO:0007669"/>
    <property type="project" value="UniProtKB-ARBA"/>
</dbReference>
<dbReference type="SMART" id="SM00458">
    <property type="entry name" value="RICIN"/>
    <property type="match status" value="1"/>
</dbReference>
<dbReference type="Pfam" id="PF00652">
    <property type="entry name" value="Ricin_B_lectin"/>
    <property type="match status" value="1"/>
</dbReference>
<dbReference type="EMBL" id="JAPXFL010000006">
    <property type="protein sequence ID" value="KAK9505613.1"/>
    <property type="molecule type" value="Genomic_DNA"/>
</dbReference>
<sequence>MFLSLIPRRMIRKLWPLISLLFFMFTVFILIKQINLKADSWRSEFVSNRVDDQHDYIDSRGVRVIVGHYMASSMGDVTLTDDIINSNNFSPIPNEGKDGLAVNIPPHLYDKMNQLYHINKFNLLASDRIPLNRTLPDVRRKKCLGKYEDIAGLPKTSVIIVFHNEAWSTLLRTVWSVINRSPHSLLQEILLVDDASTRKFLGKELEDYVETLPVRTRVLRTGDRIGLIKARLLGAKQATGHILTFLDAHCECTKGWLEPLIVRVAEDRSRIVCPVIDVISDETFAYIRSFALHWGAFNWKLQFRWYTMSNDELKRRKEDLTEPFRTPAMAGGLFAMDKNYFFEIGAYDYDMKIWGGENLELSFRVWQCGGSIEIVPCSHVGHLFRKFSPYSFPGGVVDILYGNLARVALVWMDEWKEFFFKFNQDAQRLRDSQAVRSRMILRSQLHCKEFRWYLNNVWPQHFFPMEDRFFGFIKSLSRNRCLEKPTGKGILNQPMGPAVLAPCTRIADLSQMFVSPFATKSNIETEGFIATDESVCLDASTDREYLDEIEVKVLACSQSERQVWKYDPNSKNVKHMKSGLCIDLPSDESSDKLILTPCTQNSTTQQWIFISVPWR</sequence>
<dbReference type="InterPro" id="IPR035992">
    <property type="entry name" value="Ricin_B-like_lectins"/>
</dbReference>
<evidence type="ECO:0000256" key="5">
    <source>
        <dbReference type="ARBA" id="ARBA00022676"/>
    </source>
</evidence>
<organism evidence="18 19">
    <name type="scientific">Rhynocoris fuscipes</name>
    <dbReference type="NCBI Taxonomy" id="488301"/>
    <lineage>
        <taxon>Eukaryota</taxon>
        <taxon>Metazoa</taxon>
        <taxon>Ecdysozoa</taxon>
        <taxon>Arthropoda</taxon>
        <taxon>Hexapoda</taxon>
        <taxon>Insecta</taxon>
        <taxon>Pterygota</taxon>
        <taxon>Neoptera</taxon>
        <taxon>Paraneoptera</taxon>
        <taxon>Hemiptera</taxon>
        <taxon>Heteroptera</taxon>
        <taxon>Panheteroptera</taxon>
        <taxon>Cimicomorpha</taxon>
        <taxon>Reduviidae</taxon>
        <taxon>Harpactorinae</taxon>
        <taxon>Harpactorini</taxon>
        <taxon>Rhynocoris</taxon>
    </lineage>
</organism>
<evidence type="ECO:0000256" key="1">
    <source>
        <dbReference type="ARBA" id="ARBA00001936"/>
    </source>
</evidence>
<evidence type="ECO:0000256" key="10">
    <source>
        <dbReference type="ARBA" id="ARBA00022968"/>
    </source>
</evidence>
<dbReference type="CDD" id="cd02510">
    <property type="entry name" value="pp-GalNAc-T"/>
    <property type="match status" value="1"/>
</dbReference>
<dbReference type="AlphaFoldDB" id="A0AAW1D6C1"/>
<keyword evidence="11 16" id="KW-1133">Transmembrane helix</keyword>
<keyword evidence="9 16" id="KW-0430">Lectin</keyword>
<evidence type="ECO:0000256" key="8">
    <source>
        <dbReference type="ARBA" id="ARBA00022723"/>
    </source>
</evidence>
<dbReference type="GO" id="GO:0000139">
    <property type="term" value="C:Golgi membrane"/>
    <property type="evidence" value="ECO:0007669"/>
    <property type="project" value="UniProtKB-SubCell"/>
</dbReference>
<evidence type="ECO:0000256" key="2">
    <source>
        <dbReference type="ARBA" id="ARBA00004323"/>
    </source>
</evidence>
<evidence type="ECO:0000259" key="17">
    <source>
        <dbReference type="SMART" id="SM00458"/>
    </source>
</evidence>
<evidence type="ECO:0000256" key="6">
    <source>
        <dbReference type="ARBA" id="ARBA00022679"/>
    </source>
</evidence>
<dbReference type="GO" id="GO:0030246">
    <property type="term" value="F:carbohydrate binding"/>
    <property type="evidence" value="ECO:0007669"/>
    <property type="project" value="UniProtKB-KW"/>
</dbReference>
<dbReference type="EC" id="2.4.1.-" evidence="16"/>
<comment type="subcellular location">
    <subcellularLocation>
        <location evidence="2 16">Golgi apparatus membrane</location>
        <topology evidence="2 16">Single-pass type II membrane protein</topology>
    </subcellularLocation>
</comment>
<comment type="caution">
    <text evidence="18">The sequence shown here is derived from an EMBL/GenBank/DDBJ whole genome shotgun (WGS) entry which is preliminary data.</text>
</comment>
<keyword evidence="15 16" id="KW-0464">Manganese</keyword>
<accession>A0AAW1D6C1</accession>
<comment type="pathway">
    <text evidence="3 16">Protein modification; protein glycosylation.</text>
</comment>
<evidence type="ECO:0000256" key="11">
    <source>
        <dbReference type="ARBA" id="ARBA00022989"/>
    </source>
</evidence>
<dbReference type="Gene3D" id="3.90.550.10">
    <property type="entry name" value="Spore Coat Polysaccharide Biosynthesis Protein SpsA, Chain A"/>
    <property type="match status" value="1"/>
</dbReference>
<dbReference type="Gene3D" id="2.80.10.50">
    <property type="match status" value="1"/>
</dbReference>
<keyword evidence="14 16" id="KW-1015">Disulfide bond</keyword>
<feature type="transmembrane region" description="Helical" evidence="16">
    <location>
        <begin position="14"/>
        <end position="31"/>
    </location>
</feature>
<dbReference type="InterPro" id="IPR029044">
    <property type="entry name" value="Nucleotide-diphossugar_trans"/>
</dbReference>
<dbReference type="FunFam" id="3.90.550.10:FF:000021">
    <property type="entry name" value="Polypeptide N-acetylgalactosaminyltransferase"/>
    <property type="match status" value="1"/>
</dbReference>
<dbReference type="InterPro" id="IPR001173">
    <property type="entry name" value="Glyco_trans_2-like"/>
</dbReference>
<keyword evidence="7 16" id="KW-0812">Transmembrane</keyword>
<evidence type="ECO:0000256" key="9">
    <source>
        <dbReference type="ARBA" id="ARBA00022734"/>
    </source>
</evidence>
<dbReference type="GO" id="GO:0006493">
    <property type="term" value="P:protein O-linked glycosylation"/>
    <property type="evidence" value="ECO:0007669"/>
    <property type="project" value="TreeGrafter"/>
</dbReference>
<dbReference type="GO" id="GO:0046872">
    <property type="term" value="F:metal ion binding"/>
    <property type="evidence" value="ECO:0007669"/>
    <property type="project" value="UniProtKB-KW"/>
</dbReference>